<keyword evidence="5" id="KW-0067">ATP-binding</keyword>
<dbReference type="InterPro" id="IPR003439">
    <property type="entry name" value="ABC_transporter-like_ATP-bd"/>
</dbReference>
<gene>
    <name evidence="5" type="ORF">CWN50_22700</name>
</gene>
<dbReference type="GO" id="GO:0015658">
    <property type="term" value="F:branched-chain amino acid transmembrane transporter activity"/>
    <property type="evidence" value="ECO:0007669"/>
    <property type="project" value="TreeGrafter"/>
</dbReference>
<dbReference type="Gene3D" id="3.40.50.300">
    <property type="entry name" value="P-loop containing nucleotide triphosphate hydrolases"/>
    <property type="match status" value="1"/>
</dbReference>
<name>A0A2J4QI34_9ENTR</name>
<evidence type="ECO:0000259" key="4">
    <source>
        <dbReference type="Pfam" id="PF00005"/>
    </source>
</evidence>
<evidence type="ECO:0000313" key="6">
    <source>
        <dbReference type="Proteomes" id="UP000234505"/>
    </source>
</evidence>
<feature type="domain" description="ABC transporter" evidence="4">
    <location>
        <begin position="17"/>
        <end position="86"/>
    </location>
</feature>
<dbReference type="GO" id="GO:0015807">
    <property type="term" value="P:L-amino acid transport"/>
    <property type="evidence" value="ECO:0007669"/>
    <property type="project" value="TreeGrafter"/>
</dbReference>
<dbReference type="PANTHER" id="PTHR43820">
    <property type="entry name" value="HIGH-AFFINITY BRANCHED-CHAIN AMINO ACID TRANSPORT ATP-BINDING PROTEIN LIVF"/>
    <property type="match status" value="1"/>
</dbReference>
<dbReference type="InterPro" id="IPR052156">
    <property type="entry name" value="BCAA_Transport_ATP-bd_LivF"/>
</dbReference>
<keyword evidence="5" id="KW-0547">Nucleotide-binding</keyword>
<dbReference type="GO" id="GO:0005524">
    <property type="term" value="F:ATP binding"/>
    <property type="evidence" value="ECO:0007669"/>
    <property type="project" value="UniProtKB-KW"/>
</dbReference>
<feature type="non-terminal residue" evidence="5">
    <location>
        <position position="88"/>
    </location>
</feature>
<dbReference type="InterPro" id="IPR027417">
    <property type="entry name" value="P-loop_NTPase"/>
</dbReference>
<dbReference type="PANTHER" id="PTHR43820:SF4">
    <property type="entry name" value="HIGH-AFFINITY BRANCHED-CHAIN AMINO ACID TRANSPORT ATP-BINDING PROTEIN LIVF"/>
    <property type="match status" value="1"/>
</dbReference>
<reference evidence="5 6" key="1">
    <citation type="submission" date="2017-11" db="EMBL/GenBank/DDBJ databases">
        <authorList>
            <person name="Han C.G."/>
        </authorList>
    </citation>
    <scope>NUCLEOTIDE SEQUENCE [LARGE SCALE GENOMIC DNA]</scope>
    <source>
        <strain evidence="5 6">A11</strain>
    </source>
</reference>
<keyword evidence="2" id="KW-0813">Transport</keyword>
<accession>A0A2J4QI34</accession>
<dbReference type="AlphaFoldDB" id="A0A2J4QI34"/>
<keyword evidence="3" id="KW-0029">Amino-acid transport</keyword>
<reference evidence="5 6" key="2">
    <citation type="submission" date="2018-01" db="EMBL/GenBank/DDBJ databases">
        <title>Genomic study of Klebsiella pneumoniae.</title>
        <authorList>
            <person name="Yang Y."/>
            <person name="Bicalho R."/>
        </authorList>
    </citation>
    <scope>NUCLEOTIDE SEQUENCE [LARGE SCALE GENOMIC DNA]</scope>
    <source>
        <strain evidence="5 6">A11</strain>
    </source>
</reference>
<dbReference type="SUPFAM" id="SSF52540">
    <property type="entry name" value="P-loop containing nucleoside triphosphate hydrolases"/>
    <property type="match status" value="1"/>
</dbReference>
<proteinExistence type="inferred from homology"/>
<evidence type="ECO:0000256" key="1">
    <source>
        <dbReference type="ARBA" id="ARBA00005417"/>
    </source>
</evidence>
<dbReference type="EMBL" id="PIDS01000931">
    <property type="protein sequence ID" value="PLL30715.1"/>
    <property type="molecule type" value="Genomic_DNA"/>
</dbReference>
<dbReference type="GO" id="GO:0016887">
    <property type="term" value="F:ATP hydrolysis activity"/>
    <property type="evidence" value="ECO:0007669"/>
    <property type="project" value="InterPro"/>
</dbReference>
<dbReference type="Pfam" id="PF00005">
    <property type="entry name" value="ABC_tran"/>
    <property type="match status" value="1"/>
</dbReference>
<evidence type="ECO:0000256" key="2">
    <source>
        <dbReference type="ARBA" id="ARBA00022448"/>
    </source>
</evidence>
<sequence>MLSARELKVFYGVIQGLKGVDIDIHDREIVTLIGSNGAGKTSTLNGIVNLVRSTGRVNFLNEDISRSQTHQIVRKGLALVPEGRRIFT</sequence>
<comment type="caution">
    <text evidence="5">The sequence shown here is derived from an EMBL/GenBank/DDBJ whole genome shotgun (WGS) entry which is preliminary data.</text>
</comment>
<comment type="similarity">
    <text evidence="1">Belongs to the ABC transporter superfamily.</text>
</comment>
<dbReference type="Proteomes" id="UP000234505">
    <property type="component" value="Unassembled WGS sequence"/>
</dbReference>
<protein>
    <submittedName>
        <fullName evidence="5">ABC transporter ATP-binding protein</fullName>
    </submittedName>
</protein>
<evidence type="ECO:0000256" key="3">
    <source>
        <dbReference type="ARBA" id="ARBA00022970"/>
    </source>
</evidence>
<evidence type="ECO:0000313" key="5">
    <source>
        <dbReference type="EMBL" id="PLL30715.1"/>
    </source>
</evidence>
<organism evidence="5 6">
    <name type="scientific">Klebsiella michiganensis</name>
    <dbReference type="NCBI Taxonomy" id="1134687"/>
    <lineage>
        <taxon>Bacteria</taxon>
        <taxon>Pseudomonadati</taxon>
        <taxon>Pseudomonadota</taxon>
        <taxon>Gammaproteobacteria</taxon>
        <taxon>Enterobacterales</taxon>
        <taxon>Enterobacteriaceae</taxon>
        <taxon>Klebsiella/Raoultella group</taxon>
        <taxon>Klebsiella</taxon>
    </lineage>
</organism>